<organism evidence="1 2">
    <name type="scientific">Rufibacter latericius</name>
    <dbReference type="NCBI Taxonomy" id="2487040"/>
    <lineage>
        <taxon>Bacteria</taxon>
        <taxon>Pseudomonadati</taxon>
        <taxon>Bacteroidota</taxon>
        <taxon>Cytophagia</taxon>
        <taxon>Cytophagales</taxon>
        <taxon>Hymenobacteraceae</taxon>
        <taxon>Rufibacter</taxon>
    </lineage>
</organism>
<dbReference type="AlphaFoldDB" id="A0A3M9MWH2"/>
<reference evidence="1 2" key="1">
    <citation type="submission" date="2018-11" db="EMBL/GenBank/DDBJ databases">
        <title>Rufibacter latericius sp. nov., isolated from water in Baiyang Lake.</title>
        <authorList>
            <person name="Yang Y."/>
        </authorList>
    </citation>
    <scope>NUCLEOTIDE SEQUENCE [LARGE SCALE GENOMIC DNA]</scope>
    <source>
        <strain evidence="1 2">R-22-1c-1</strain>
    </source>
</reference>
<evidence type="ECO:0000313" key="2">
    <source>
        <dbReference type="Proteomes" id="UP000272117"/>
    </source>
</evidence>
<dbReference type="Proteomes" id="UP000272117">
    <property type="component" value="Unassembled WGS sequence"/>
</dbReference>
<evidence type="ECO:0000313" key="1">
    <source>
        <dbReference type="EMBL" id="RNI29243.1"/>
    </source>
</evidence>
<comment type="caution">
    <text evidence="1">The sequence shown here is derived from an EMBL/GenBank/DDBJ whole genome shotgun (WGS) entry which is preliminary data.</text>
</comment>
<proteinExistence type="predicted"/>
<protein>
    <submittedName>
        <fullName evidence="1">Uncharacterized protein</fullName>
    </submittedName>
</protein>
<gene>
    <name evidence="1" type="ORF">EFB08_07435</name>
</gene>
<name>A0A3M9MWH2_9BACT</name>
<keyword evidence="2" id="KW-1185">Reference proteome</keyword>
<sequence>MQNTRQIHFATKKKESDYLTHQRVQKYLPELKPPKTPCFLWSLQRTLQKKAYPLRKVIQKVLVNLPF</sequence>
<accession>A0A3M9MWH2</accession>
<dbReference type="EMBL" id="RJJD01000003">
    <property type="protein sequence ID" value="RNI29243.1"/>
    <property type="molecule type" value="Genomic_DNA"/>
</dbReference>